<name>A0A5N0EQ55_9NOCA</name>
<evidence type="ECO:0000313" key="2">
    <source>
        <dbReference type="Proteomes" id="UP000323876"/>
    </source>
</evidence>
<accession>A0A5N0EQ55</accession>
<organism evidence="1 2">
    <name type="scientific">Nocardia colli</name>
    <dbReference type="NCBI Taxonomy" id="2545717"/>
    <lineage>
        <taxon>Bacteria</taxon>
        <taxon>Bacillati</taxon>
        <taxon>Actinomycetota</taxon>
        <taxon>Actinomycetes</taxon>
        <taxon>Mycobacteriales</taxon>
        <taxon>Nocardiaceae</taxon>
        <taxon>Nocardia</taxon>
    </lineage>
</organism>
<dbReference type="AlphaFoldDB" id="A0A5N0EQ55"/>
<reference evidence="1 2" key="1">
    <citation type="submission" date="2019-09" db="EMBL/GenBank/DDBJ databases">
        <authorList>
            <person name="Wang X."/>
        </authorList>
    </citation>
    <scope>NUCLEOTIDE SEQUENCE [LARGE SCALE GENOMIC DNA]</scope>
    <source>
        <strain evidence="1 2">CICC 11023</strain>
    </source>
</reference>
<keyword evidence="2" id="KW-1185">Reference proteome</keyword>
<dbReference type="EMBL" id="VXLC01000001">
    <property type="protein sequence ID" value="KAA8890504.1"/>
    <property type="molecule type" value="Genomic_DNA"/>
</dbReference>
<dbReference type="Proteomes" id="UP000323876">
    <property type="component" value="Unassembled WGS sequence"/>
</dbReference>
<protein>
    <submittedName>
        <fullName evidence="1">Uncharacterized protein</fullName>
    </submittedName>
</protein>
<evidence type="ECO:0000313" key="1">
    <source>
        <dbReference type="EMBL" id="KAA8890504.1"/>
    </source>
</evidence>
<sequence>MNPNWSSNREPDLDTARIRLEHTDIEALLNEPAVVDEEFMSNLAATPIASPELQAYAARVANGECRWSDIEQLARRFRLVPNPQIMAAIGH</sequence>
<dbReference type="OrthoDB" id="4546611at2"/>
<comment type="caution">
    <text evidence="1">The sequence shown here is derived from an EMBL/GenBank/DDBJ whole genome shotgun (WGS) entry which is preliminary data.</text>
</comment>
<gene>
    <name evidence="1" type="ORF">F3087_04300</name>
</gene>
<dbReference type="RefSeq" id="WP_150400413.1">
    <property type="nucleotide sequence ID" value="NZ_VXLC01000001.1"/>
</dbReference>
<proteinExistence type="predicted"/>